<gene>
    <name evidence="1" type="ORF">CSX01_01035</name>
</gene>
<comment type="caution">
    <text evidence="1">The sequence shown here is derived from an EMBL/GenBank/DDBJ whole genome shotgun (WGS) entry which is preliminary data.</text>
</comment>
<reference evidence="1 2" key="2">
    <citation type="submission" date="2017-10" db="EMBL/GenBank/DDBJ databases">
        <authorList>
            <person name="Banno H."/>
            <person name="Chua N.-H."/>
        </authorList>
    </citation>
    <scope>NUCLEOTIDE SEQUENCE [LARGE SCALE GENOMIC DNA]</scope>
    <source>
        <strain evidence="1 2">JK626</strain>
    </source>
</reference>
<reference evidence="1 2" key="1">
    <citation type="submission" date="2017-10" db="EMBL/GenBank/DDBJ databases">
        <title>Resolving the taxonomy of Roseburia spp., Eubacterium rectale and Agathobacter spp. through phylogenomic analysis.</title>
        <authorList>
            <person name="Sheridan P.O."/>
            <person name="Walker A.W."/>
            <person name="Duncan S.H."/>
            <person name="Scott K.P."/>
            <person name="Toole P.W.O."/>
            <person name="Luis P."/>
            <person name="Flint H.J."/>
        </authorList>
    </citation>
    <scope>NUCLEOTIDE SEQUENCE [LARGE SCALE GENOMIC DNA]</scope>
    <source>
        <strain evidence="1 2">JK626</strain>
    </source>
</reference>
<dbReference type="Proteomes" id="UP000225889">
    <property type="component" value="Unassembled WGS sequence"/>
</dbReference>
<organism evidence="1 2">
    <name type="scientific">Pseudobutyrivibrio ruminis</name>
    <dbReference type="NCBI Taxonomy" id="46206"/>
    <lineage>
        <taxon>Bacteria</taxon>
        <taxon>Bacillati</taxon>
        <taxon>Bacillota</taxon>
        <taxon>Clostridia</taxon>
        <taxon>Lachnospirales</taxon>
        <taxon>Lachnospiraceae</taxon>
        <taxon>Pseudobutyrivibrio</taxon>
    </lineage>
</organism>
<evidence type="ECO:0000313" key="1">
    <source>
        <dbReference type="EMBL" id="PHU36271.1"/>
    </source>
</evidence>
<dbReference type="AlphaFoldDB" id="A0A2G3DZ78"/>
<proteinExistence type="predicted"/>
<dbReference type="RefSeq" id="WP_099391112.1">
    <property type="nucleotide sequence ID" value="NZ_PDYF01000005.1"/>
</dbReference>
<sequence length="69" mass="7606">MTLLQRDREKYEEGKVEGKAEGLAEGKLEGIAEGLIGLVVDGLLDIDIAAKRLNKSPEELQDIINNTRK</sequence>
<dbReference type="EMBL" id="PDYF01000005">
    <property type="protein sequence ID" value="PHU36271.1"/>
    <property type="molecule type" value="Genomic_DNA"/>
</dbReference>
<accession>A0A2G3DZ78</accession>
<evidence type="ECO:0000313" key="2">
    <source>
        <dbReference type="Proteomes" id="UP000225889"/>
    </source>
</evidence>
<name>A0A2G3DZ78_9FIRM</name>
<protein>
    <submittedName>
        <fullName evidence="1">Resolvase</fullName>
    </submittedName>
</protein>